<accession>A0ABY7QEB1</accession>
<evidence type="ECO:0000256" key="1">
    <source>
        <dbReference type="SAM" id="MobiDB-lite"/>
    </source>
</evidence>
<evidence type="ECO:0000313" key="2">
    <source>
        <dbReference type="EMBL" id="WBP91040.1"/>
    </source>
</evidence>
<protein>
    <recommendedName>
        <fullName evidence="4">SH3 domain-containing protein</fullName>
    </recommendedName>
</protein>
<evidence type="ECO:0000313" key="3">
    <source>
        <dbReference type="Proteomes" id="UP001212821"/>
    </source>
</evidence>
<feature type="region of interest" description="Disordered" evidence="1">
    <location>
        <begin position="404"/>
        <end position="438"/>
    </location>
</feature>
<gene>
    <name evidence="2" type="ORF">O1G21_37685</name>
</gene>
<feature type="compositionally biased region" description="Pro residues" evidence="1">
    <location>
        <begin position="411"/>
        <end position="424"/>
    </location>
</feature>
<evidence type="ECO:0008006" key="4">
    <source>
        <dbReference type="Google" id="ProtNLM"/>
    </source>
</evidence>
<organism evidence="2 3">
    <name type="scientific">Kitasatospora cathayae</name>
    <dbReference type="NCBI Taxonomy" id="3004092"/>
    <lineage>
        <taxon>Bacteria</taxon>
        <taxon>Bacillati</taxon>
        <taxon>Actinomycetota</taxon>
        <taxon>Actinomycetes</taxon>
        <taxon>Kitasatosporales</taxon>
        <taxon>Streptomycetaceae</taxon>
        <taxon>Kitasatospora</taxon>
    </lineage>
</organism>
<dbReference type="EMBL" id="CP115450">
    <property type="protein sequence ID" value="WBP91040.1"/>
    <property type="molecule type" value="Genomic_DNA"/>
</dbReference>
<feature type="region of interest" description="Disordered" evidence="1">
    <location>
        <begin position="1"/>
        <end position="20"/>
    </location>
</feature>
<dbReference type="RefSeq" id="WP_270150173.1">
    <property type="nucleotide sequence ID" value="NZ_CP115450.1"/>
</dbReference>
<feature type="compositionally biased region" description="Polar residues" evidence="1">
    <location>
        <begin position="1"/>
        <end position="12"/>
    </location>
</feature>
<keyword evidence="3" id="KW-1185">Reference proteome</keyword>
<feature type="region of interest" description="Disordered" evidence="1">
    <location>
        <begin position="44"/>
        <end position="67"/>
    </location>
</feature>
<dbReference type="Proteomes" id="UP001212821">
    <property type="component" value="Chromosome"/>
</dbReference>
<proteinExistence type="predicted"/>
<reference evidence="3" key="1">
    <citation type="submission" date="2022-12" db="EMBL/GenBank/DDBJ databases">
        <authorList>
            <person name="Mo P."/>
        </authorList>
    </citation>
    <scope>NUCLEOTIDE SEQUENCE [LARGE SCALE GENOMIC DNA]</scope>
    <source>
        <strain evidence="3">HUAS 3-15</strain>
    </source>
</reference>
<sequence>MDTEATVATTPDTPSPGGLARTIRLSRAEFAPLARHLDLPEPSPLSPLTDLCAPAPHPDADPDATGPVREADELLREFTGLPPAVVRMALLPLAVPDRVVDARSALFNSAPTQCRLYASHRCESVFVGLRPRLDGEYELLAPFASQDLAWWVQLQVQFSSGQPMPLPQEELTAEQLAFLLVLVDAYKTVFFRSFAARRTEPQPVTVSVTDLLEAQQDALRVADRRWISHAVAELFAAQLHPAGRCGVTLPPVTAAVAERELRRYEEAGYLERAGAGDPPAYEPGLTLATFAGTLFTWISLLALHDVQVVGHEGGRPVAQEDMVLFVVTEPTVWALVSQGLTRAREDWLAVRFGLRALGVVEACNLADEFLRPIPELTLPEEVYRPQPGPEPQPQPEPVTVVVPAQGSEPLSRPPAPPAPGPPAGPAFRPTHRVPSGGMSAWTAPDPSLQAVTRIDARVELEILERAGDWAHIVCANGWSAWVDGRRIEELRP</sequence>
<name>A0ABY7QEB1_9ACTN</name>